<feature type="domain" description="AAA+ ATPase" evidence="4">
    <location>
        <begin position="516"/>
        <end position="648"/>
    </location>
</feature>
<dbReference type="InterPro" id="IPR050221">
    <property type="entry name" value="26S_Proteasome_ATPase"/>
</dbReference>
<dbReference type="InterPro" id="IPR003593">
    <property type="entry name" value="AAA+_ATPase"/>
</dbReference>
<evidence type="ECO:0000256" key="3">
    <source>
        <dbReference type="ARBA" id="ARBA00022840"/>
    </source>
</evidence>
<evidence type="ECO:0000259" key="4">
    <source>
        <dbReference type="SMART" id="SM00382"/>
    </source>
</evidence>
<dbReference type="Pfam" id="PF00004">
    <property type="entry name" value="AAA"/>
    <property type="match status" value="1"/>
</dbReference>
<gene>
    <name evidence="5" type="ORF">ACFSGI_21230</name>
</gene>
<keyword evidence="6" id="KW-1185">Reference proteome</keyword>
<feature type="domain" description="AAA+ ATPase" evidence="4">
    <location>
        <begin position="263"/>
        <end position="385"/>
    </location>
</feature>
<dbReference type="SUPFAM" id="SSF52540">
    <property type="entry name" value="P-loop containing nucleoside triphosphate hydrolases"/>
    <property type="match status" value="2"/>
</dbReference>
<dbReference type="SMART" id="SM00382">
    <property type="entry name" value="AAA"/>
    <property type="match status" value="2"/>
</dbReference>
<dbReference type="Pfam" id="PF22977">
    <property type="entry name" value="WHD"/>
    <property type="match status" value="1"/>
</dbReference>
<comment type="caution">
    <text evidence="5">The sequence shown here is derived from an EMBL/GenBank/DDBJ whole genome shotgun (WGS) entry which is preliminary data.</text>
</comment>
<evidence type="ECO:0000313" key="5">
    <source>
        <dbReference type="EMBL" id="MFD1992503.1"/>
    </source>
</evidence>
<proteinExistence type="inferred from homology"/>
<keyword evidence="2" id="KW-0547">Nucleotide-binding</keyword>
<evidence type="ECO:0000256" key="1">
    <source>
        <dbReference type="ARBA" id="ARBA00006914"/>
    </source>
</evidence>
<comment type="similarity">
    <text evidence="1">Belongs to the AAA ATPase family.</text>
</comment>
<dbReference type="InterPro" id="IPR003959">
    <property type="entry name" value="ATPase_AAA_core"/>
</dbReference>
<dbReference type="RefSeq" id="WP_379284319.1">
    <property type="nucleotide sequence ID" value="NZ_JBHUGF010000011.1"/>
</dbReference>
<evidence type="ECO:0000313" key="6">
    <source>
        <dbReference type="Proteomes" id="UP001597403"/>
    </source>
</evidence>
<dbReference type="InterPro" id="IPR054472">
    <property type="entry name" value="WHD"/>
</dbReference>
<sequence length="738" mass="85416">MSSPPHEVDQWIKDHQVMPFASGWEHIEHEIRRIDLLIRIALIRYPPQVSAEIEQYKGLFISEEEVWSLLAVSNAPEQSETIEELLHMLTVWEQYIAKRLVLSRQHEIHTPLDQIRQQMSLEYQSYLCFLIVLAIEIDRKYEKLYAYLQDDITCKSPTLQLILKLIADQPEQAQRIRQSFGMYHPLTDWLICPFLESEPKSSLSKAWIVEPEVLQFLLEDNVQPQLSLTKGLTIYQSNDELSPLVIQHSIQQKLKVIWQHQSDQTVILLHGHAGSGKKHQLRHLCQYYNRPLLVAELEQTESLSSENIQQWAKQAVRQALIRNAVLVCTGWDRWIQRPPREIQALIQELKRYRGILFLTAHTMQDLYLTSTLWSLEQEIHLPLPTIQESLVLWKHYGEPKFVDHRLDWQQVASTFQMTPGQIVKALSHLATLYTSEDVDSEIATQLTQENLNHSCYRQIQTRLNTQATRLSMTSTWDDLILPAAQKQSMRYACNQIKYRSKVYEEWGFGQKLAYGKGLSLLFTGPPGTGKTMSARVIANELQMQMYQINLSQVVSKYIGETEKHLQEVFDEAKYSSSILFFDEADALFGKRSEVSDSHDKFANMETSFLLQKMEEYEGITVLATNYKQNLDEAFMRRISFVIRFPFPNKESRKQIWRTLLPDQVPREQGIDFNFLGDTFEISGGQIKNVLLSAAFLAASEQAPISMKMIFVALQQELNKSGMTPSAASLGLYSDLWQS</sequence>
<evidence type="ECO:0000256" key="2">
    <source>
        <dbReference type="ARBA" id="ARBA00022741"/>
    </source>
</evidence>
<protein>
    <submittedName>
        <fullName evidence="5">AAA family ATPase</fullName>
    </submittedName>
</protein>
<dbReference type="PANTHER" id="PTHR23073">
    <property type="entry name" value="26S PROTEASOME REGULATORY SUBUNIT"/>
    <property type="match status" value="1"/>
</dbReference>
<dbReference type="Proteomes" id="UP001597403">
    <property type="component" value="Unassembled WGS sequence"/>
</dbReference>
<name>A0ABW4V0X2_9BACL</name>
<dbReference type="CDD" id="cd19481">
    <property type="entry name" value="RecA-like_protease"/>
    <property type="match status" value="1"/>
</dbReference>
<accession>A0ABW4V0X2</accession>
<organism evidence="5 6">
    <name type="scientific">Paenibacillus nicotianae</name>
    <dbReference type="NCBI Taxonomy" id="1526551"/>
    <lineage>
        <taxon>Bacteria</taxon>
        <taxon>Bacillati</taxon>
        <taxon>Bacillota</taxon>
        <taxon>Bacilli</taxon>
        <taxon>Bacillales</taxon>
        <taxon>Paenibacillaceae</taxon>
        <taxon>Paenibacillus</taxon>
    </lineage>
</organism>
<dbReference type="InterPro" id="IPR027417">
    <property type="entry name" value="P-loop_NTPase"/>
</dbReference>
<dbReference type="EMBL" id="JBHUGF010000011">
    <property type="protein sequence ID" value="MFD1992503.1"/>
    <property type="molecule type" value="Genomic_DNA"/>
</dbReference>
<dbReference type="Gene3D" id="3.40.50.300">
    <property type="entry name" value="P-loop containing nucleotide triphosphate hydrolases"/>
    <property type="match status" value="1"/>
</dbReference>
<reference evidence="6" key="1">
    <citation type="journal article" date="2019" name="Int. J. Syst. Evol. Microbiol.">
        <title>The Global Catalogue of Microorganisms (GCM) 10K type strain sequencing project: providing services to taxonomists for standard genome sequencing and annotation.</title>
        <authorList>
            <consortium name="The Broad Institute Genomics Platform"/>
            <consortium name="The Broad Institute Genome Sequencing Center for Infectious Disease"/>
            <person name="Wu L."/>
            <person name="Ma J."/>
        </authorList>
    </citation>
    <scope>NUCLEOTIDE SEQUENCE [LARGE SCALE GENOMIC DNA]</scope>
    <source>
        <strain evidence="6">CGMCC 1.15067</strain>
    </source>
</reference>
<keyword evidence="3" id="KW-0067">ATP-binding</keyword>